<dbReference type="SUPFAM" id="SSF54506">
    <property type="entry name" value="Diaminopimelate epimerase-like"/>
    <property type="match status" value="2"/>
</dbReference>
<keyword evidence="5" id="KW-1185">Reference proteome</keyword>
<dbReference type="InterPro" id="IPR008794">
    <property type="entry name" value="Pro_racemase_fam"/>
</dbReference>
<dbReference type="Gene3D" id="3.10.310.10">
    <property type="entry name" value="Diaminopimelate Epimerase, Chain A, domain 1"/>
    <property type="match status" value="2"/>
</dbReference>
<reference evidence="4 5" key="1">
    <citation type="submission" date="2024-04" db="EMBL/GenBank/DDBJ databases">
        <title>Phyllosticta paracitricarpa is synonymous to the EU quarantine fungus P. citricarpa based on phylogenomic analyses.</title>
        <authorList>
            <consortium name="Lawrence Berkeley National Laboratory"/>
            <person name="Van ingen-buijs V.A."/>
            <person name="Van westerhoven A.C."/>
            <person name="Haridas S."/>
            <person name="Skiadas P."/>
            <person name="Martin F."/>
            <person name="Groenewald J.Z."/>
            <person name="Crous P.W."/>
            <person name="Seidl M.F."/>
        </authorList>
    </citation>
    <scope>NUCLEOTIDE SEQUENCE [LARGE SCALE GENOMIC DNA]</scope>
    <source>
        <strain evidence="4 5">CPC 17464</strain>
    </source>
</reference>
<dbReference type="GeneID" id="92032971"/>
<dbReference type="RefSeq" id="XP_066656244.1">
    <property type="nucleotide sequence ID" value="XM_066800065.1"/>
</dbReference>
<dbReference type="PANTHER" id="PTHR33442">
    <property type="entry name" value="TRANS-3-HYDROXY-L-PROLINE DEHYDRATASE"/>
    <property type="match status" value="1"/>
</dbReference>
<dbReference type="EMBL" id="JBBPEH010000005">
    <property type="protein sequence ID" value="KAK7538557.1"/>
    <property type="molecule type" value="Genomic_DNA"/>
</dbReference>
<comment type="similarity">
    <text evidence="2">Belongs to the proline racemase family.</text>
</comment>
<organism evidence="4 5">
    <name type="scientific">Phyllosticta citribraziliensis</name>
    <dbReference type="NCBI Taxonomy" id="989973"/>
    <lineage>
        <taxon>Eukaryota</taxon>
        <taxon>Fungi</taxon>
        <taxon>Dikarya</taxon>
        <taxon>Ascomycota</taxon>
        <taxon>Pezizomycotina</taxon>
        <taxon>Dothideomycetes</taxon>
        <taxon>Dothideomycetes incertae sedis</taxon>
        <taxon>Botryosphaeriales</taxon>
        <taxon>Phyllostictaceae</taxon>
        <taxon>Phyllosticta</taxon>
    </lineage>
</organism>
<comment type="catalytic activity">
    <reaction evidence="1">
        <text>trans-3-hydroxy-L-proline = 1-pyrroline-2-carboxylate + H2O</text>
        <dbReference type="Rhea" id="RHEA:10320"/>
        <dbReference type="ChEBI" id="CHEBI:15377"/>
        <dbReference type="ChEBI" id="CHEBI:39785"/>
        <dbReference type="ChEBI" id="CHEBI:57938"/>
        <dbReference type="EC" id="4.2.1.77"/>
    </reaction>
</comment>
<dbReference type="EC" id="4.2.1.77" evidence="3"/>
<proteinExistence type="inferred from homology"/>
<comment type="caution">
    <text evidence="4">The sequence shown here is derived from an EMBL/GenBank/DDBJ whole genome shotgun (WGS) entry which is preliminary data.</text>
</comment>
<gene>
    <name evidence="4" type="ORF">J3D65DRAFT_622376</name>
</gene>
<evidence type="ECO:0000313" key="4">
    <source>
        <dbReference type="EMBL" id="KAK7538557.1"/>
    </source>
</evidence>
<evidence type="ECO:0000256" key="1">
    <source>
        <dbReference type="ARBA" id="ARBA00001148"/>
    </source>
</evidence>
<sequence>MAVPSFLGTSIRREIKTIEMHTSGEPTRIVYAGFPFLTGTLLEQRAAAKAHHDGVRKSIIHEPRGHKDMYGAVLRPHTEHVDSSAAHMGVLFLTHEGYSTMCGHATLAVSRLLVDCCASIDDPSSPLSQEEAIFPQRTALQFVPSEGTSGEDIQGDVEVRLHVPCGVVRVVVPAVRTHSGFRADSTRRIRYLSVPSFAAATDITVAIPLALQWPALAAQGRTSVVADVAYGGAFYLFVTATALGFPASLEAPDLAALDEATRKVKTAFNADAQLKQRYLHHPDHADLQFMYSVFVTEPGSGAAAPGTQGADTGVCFFADQQVDRSPTGSGVQARVALAVAKGQRSMGQSWTYHSLLSRASEGSRRGFVGTPVEEVAVGERKGVRVEVSGWANYTGVATWVVEEDDDLGEGFDFEALGSRSR</sequence>
<evidence type="ECO:0000256" key="2">
    <source>
        <dbReference type="ARBA" id="ARBA00007529"/>
    </source>
</evidence>
<dbReference type="PANTHER" id="PTHR33442:SF1">
    <property type="entry name" value="TRANS-3-HYDROXY-L-PROLINE DEHYDRATASE"/>
    <property type="match status" value="1"/>
</dbReference>
<name>A0ABR1LTR1_9PEZI</name>
<evidence type="ECO:0000256" key="3">
    <source>
        <dbReference type="ARBA" id="ARBA00013105"/>
    </source>
</evidence>
<accession>A0ABR1LTR1</accession>
<dbReference type="SFLD" id="SFLDS00028">
    <property type="entry name" value="Proline_Racemase"/>
    <property type="match status" value="1"/>
</dbReference>
<evidence type="ECO:0000313" key="5">
    <source>
        <dbReference type="Proteomes" id="UP001360953"/>
    </source>
</evidence>
<protein>
    <recommendedName>
        <fullName evidence="3">trans-L-3-hydroxyproline dehydratase</fullName>
        <ecNumber evidence="3">4.2.1.77</ecNumber>
    </recommendedName>
</protein>
<dbReference type="Proteomes" id="UP001360953">
    <property type="component" value="Unassembled WGS sequence"/>
</dbReference>
<dbReference type="Pfam" id="PF05544">
    <property type="entry name" value="Pro_racemase"/>
    <property type="match status" value="2"/>
</dbReference>